<gene>
    <name evidence="3" type="ORF">PVAND_011932</name>
</gene>
<organism evidence="3 4">
    <name type="scientific">Polypedilum vanderplanki</name>
    <name type="common">Sleeping chironomid midge</name>
    <dbReference type="NCBI Taxonomy" id="319348"/>
    <lineage>
        <taxon>Eukaryota</taxon>
        <taxon>Metazoa</taxon>
        <taxon>Ecdysozoa</taxon>
        <taxon>Arthropoda</taxon>
        <taxon>Hexapoda</taxon>
        <taxon>Insecta</taxon>
        <taxon>Pterygota</taxon>
        <taxon>Neoptera</taxon>
        <taxon>Endopterygota</taxon>
        <taxon>Diptera</taxon>
        <taxon>Nematocera</taxon>
        <taxon>Chironomoidea</taxon>
        <taxon>Chironomidae</taxon>
        <taxon>Chironominae</taxon>
        <taxon>Polypedilum</taxon>
        <taxon>Polypedilum</taxon>
    </lineage>
</organism>
<dbReference type="Proteomes" id="UP001107558">
    <property type="component" value="Chromosome 1"/>
</dbReference>
<dbReference type="AlphaFoldDB" id="A0A9J6CLR7"/>
<evidence type="ECO:0000313" key="3">
    <source>
        <dbReference type="EMBL" id="KAG5682587.1"/>
    </source>
</evidence>
<feature type="compositionally biased region" description="Low complexity" evidence="1">
    <location>
        <begin position="97"/>
        <end position="109"/>
    </location>
</feature>
<evidence type="ECO:0008006" key="5">
    <source>
        <dbReference type="Google" id="ProtNLM"/>
    </source>
</evidence>
<feature type="region of interest" description="Disordered" evidence="1">
    <location>
        <begin position="72"/>
        <end position="129"/>
    </location>
</feature>
<proteinExistence type="predicted"/>
<keyword evidence="2" id="KW-0732">Signal</keyword>
<feature type="chain" id="PRO_5039893008" description="DUF4794 domain-containing protein" evidence="2">
    <location>
        <begin position="17"/>
        <end position="195"/>
    </location>
</feature>
<accession>A0A9J6CLR7</accession>
<dbReference type="EMBL" id="JADBJN010000001">
    <property type="protein sequence ID" value="KAG5682587.1"/>
    <property type="molecule type" value="Genomic_DNA"/>
</dbReference>
<name>A0A9J6CLR7_POLVA</name>
<protein>
    <recommendedName>
        <fullName evidence="5">DUF4794 domain-containing protein</fullName>
    </recommendedName>
</protein>
<evidence type="ECO:0000313" key="4">
    <source>
        <dbReference type="Proteomes" id="UP001107558"/>
    </source>
</evidence>
<keyword evidence="4" id="KW-1185">Reference proteome</keyword>
<reference evidence="3" key="1">
    <citation type="submission" date="2021-03" db="EMBL/GenBank/DDBJ databases">
        <title>Chromosome level genome of the anhydrobiotic midge Polypedilum vanderplanki.</title>
        <authorList>
            <person name="Yoshida Y."/>
            <person name="Kikawada T."/>
            <person name="Gusev O."/>
        </authorList>
    </citation>
    <scope>NUCLEOTIDE SEQUENCE</scope>
    <source>
        <strain evidence="3">NIAS01</strain>
        <tissue evidence="3">Whole body or cell culture</tissue>
    </source>
</reference>
<evidence type="ECO:0000256" key="1">
    <source>
        <dbReference type="SAM" id="MobiDB-lite"/>
    </source>
</evidence>
<sequence>MRSILILTLVIVAVVAVPEPPRRRFNFRAFARQEVEENGNEKPQGYDYSPPAEAEQLKLPAHFIINKFARQEQEVEEPTNNGNGYSYPKPTYGLPSEPTEQPTTEYGPPTEEPSTEESTDQPTPATDSEIERLKSIKATQLRFRKGQFSSPQKLVRAKVIQQQQLVHVQQQQPIIYVDYPIASDLFEPQYVYIFK</sequence>
<feature type="signal peptide" evidence="2">
    <location>
        <begin position="1"/>
        <end position="16"/>
    </location>
</feature>
<comment type="caution">
    <text evidence="3">The sequence shown here is derived from an EMBL/GenBank/DDBJ whole genome shotgun (WGS) entry which is preliminary data.</text>
</comment>
<evidence type="ECO:0000256" key="2">
    <source>
        <dbReference type="SAM" id="SignalP"/>
    </source>
</evidence>